<organism evidence="2 3">
    <name type="scientific">Streptomyces cavernicola</name>
    <dbReference type="NCBI Taxonomy" id="3043613"/>
    <lineage>
        <taxon>Bacteria</taxon>
        <taxon>Bacillati</taxon>
        <taxon>Actinomycetota</taxon>
        <taxon>Actinomycetes</taxon>
        <taxon>Kitasatosporales</taxon>
        <taxon>Streptomycetaceae</taxon>
        <taxon>Streptomyces</taxon>
    </lineage>
</organism>
<name>A0ABT6S2I9_9ACTN</name>
<dbReference type="Gene3D" id="3.10.450.50">
    <property type="match status" value="1"/>
</dbReference>
<reference evidence="2 3" key="1">
    <citation type="submission" date="2023-05" db="EMBL/GenBank/DDBJ databases">
        <title>Draft genome sequence of Streptomyces sp. B-S-A6 isolated from a cave soil in Thailand.</title>
        <authorList>
            <person name="Chamroensaksri N."/>
            <person name="Muangham S."/>
        </authorList>
    </citation>
    <scope>NUCLEOTIDE SEQUENCE [LARGE SCALE GENOMIC DNA]</scope>
    <source>
        <strain evidence="2 3">B-S-A6</strain>
    </source>
</reference>
<dbReference type="RefSeq" id="WP_282540272.1">
    <property type="nucleotide sequence ID" value="NZ_JASCIQ010000001.1"/>
</dbReference>
<dbReference type="InterPro" id="IPR011944">
    <property type="entry name" value="Steroid_delta5-4_isomerase"/>
</dbReference>
<sequence length="167" mass="18119">MSATPASPEPAASADADAAVRDLYERLLRAWNARDAAGYAALFEPGAALVGFDGSQVSGDRVEAHLAPIFADHPTASYVWKVRDVAQLADGVVLLRAVVGMVPPGRDELNPATNAVQSLVARRSSGQWRAVLFQNTPAQYHGRPELVEQHTEELRQVWRAHMADPRD</sequence>
<dbReference type="NCBIfam" id="TIGR02246">
    <property type="entry name" value="SgcJ/EcaC family oxidoreductase"/>
    <property type="match status" value="1"/>
</dbReference>
<comment type="caution">
    <text evidence="2">The sequence shown here is derived from an EMBL/GenBank/DDBJ whole genome shotgun (WGS) entry which is preliminary data.</text>
</comment>
<evidence type="ECO:0000313" key="2">
    <source>
        <dbReference type="EMBL" id="MDI3402310.1"/>
    </source>
</evidence>
<keyword evidence="3" id="KW-1185">Reference proteome</keyword>
<dbReference type="InterPro" id="IPR032710">
    <property type="entry name" value="NTF2-like_dom_sf"/>
</dbReference>
<dbReference type="InterPro" id="IPR027843">
    <property type="entry name" value="DUF4440"/>
</dbReference>
<proteinExistence type="predicted"/>
<dbReference type="EMBL" id="JASCIQ010000001">
    <property type="protein sequence ID" value="MDI3402310.1"/>
    <property type="molecule type" value="Genomic_DNA"/>
</dbReference>
<dbReference type="Proteomes" id="UP001223978">
    <property type="component" value="Unassembled WGS sequence"/>
</dbReference>
<dbReference type="Pfam" id="PF14534">
    <property type="entry name" value="DUF4440"/>
    <property type="match status" value="1"/>
</dbReference>
<evidence type="ECO:0000259" key="1">
    <source>
        <dbReference type="Pfam" id="PF14534"/>
    </source>
</evidence>
<accession>A0ABT6S2I9</accession>
<dbReference type="SUPFAM" id="SSF54427">
    <property type="entry name" value="NTF2-like"/>
    <property type="match status" value="1"/>
</dbReference>
<gene>
    <name evidence="2" type="ORF">QIS96_00460</name>
</gene>
<feature type="domain" description="DUF4440" evidence="1">
    <location>
        <begin position="20"/>
        <end position="129"/>
    </location>
</feature>
<evidence type="ECO:0000313" key="3">
    <source>
        <dbReference type="Proteomes" id="UP001223978"/>
    </source>
</evidence>
<protein>
    <submittedName>
        <fullName evidence="2">SgcJ/EcaC family oxidoreductase</fullName>
    </submittedName>
</protein>